<organism evidence="5 6">
    <name type="scientific">Roseiflexus castenholzii (strain DSM 13941 / HLO8)</name>
    <dbReference type="NCBI Taxonomy" id="383372"/>
    <lineage>
        <taxon>Bacteria</taxon>
        <taxon>Bacillati</taxon>
        <taxon>Chloroflexota</taxon>
        <taxon>Chloroflexia</taxon>
        <taxon>Chloroflexales</taxon>
        <taxon>Roseiflexineae</taxon>
        <taxon>Roseiflexaceae</taxon>
        <taxon>Roseiflexus</taxon>
    </lineage>
</organism>
<dbReference type="PROSITE" id="PS50801">
    <property type="entry name" value="STAS"/>
    <property type="match status" value="1"/>
</dbReference>
<dbReference type="RefSeq" id="WP_011997669.1">
    <property type="nucleotide sequence ID" value="NC_009767.1"/>
</dbReference>
<dbReference type="SMART" id="SM00086">
    <property type="entry name" value="PAC"/>
    <property type="match status" value="2"/>
</dbReference>
<dbReference type="Pfam" id="PF01740">
    <property type="entry name" value="STAS"/>
    <property type="match status" value="1"/>
</dbReference>
<evidence type="ECO:0000313" key="5">
    <source>
        <dbReference type="EMBL" id="ABU56264.1"/>
    </source>
</evidence>
<dbReference type="EMBL" id="CP000804">
    <property type="protein sequence ID" value="ABU56264.1"/>
    <property type="molecule type" value="Genomic_DNA"/>
</dbReference>
<dbReference type="PROSITE" id="PS50112">
    <property type="entry name" value="PAS"/>
    <property type="match status" value="1"/>
</dbReference>
<dbReference type="PANTHER" id="PTHR33745">
    <property type="entry name" value="RSBT ANTAGONIST PROTEIN RSBS-RELATED"/>
    <property type="match status" value="1"/>
</dbReference>
<dbReference type="Pfam" id="PF08448">
    <property type="entry name" value="PAS_4"/>
    <property type="match status" value="2"/>
</dbReference>
<feature type="domain" description="STAS" evidence="4">
    <location>
        <begin position="312"/>
        <end position="423"/>
    </location>
</feature>
<dbReference type="STRING" id="383372.Rcas_0128"/>
<name>A7NFN8_ROSCS</name>
<accession>A7NFN8</accession>
<dbReference type="InterPro" id="IPR000014">
    <property type="entry name" value="PAS"/>
</dbReference>
<dbReference type="AlphaFoldDB" id="A7NFN8"/>
<keyword evidence="6" id="KW-1185">Reference proteome</keyword>
<dbReference type="InterPro" id="IPR001610">
    <property type="entry name" value="PAC"/>
</dbReference>
<dbReference type="NCBIfam" id="TIGR00229">
    <property type="entry name" value="sensory_box"/>
    <property type="match status" value="2"/>
</dbReference>
<dbReference type="Gene3D" id="3.30.750.24">
    <property type="entry name" value="STAS domain"/>
    <property type="match status" value="1"/>
</dbReference>
<feature type="domain" description="PAS" evidence="2">
    <location>
        <begin position="163"/>
        <end position="233"/>
    </location>
</feature>
<feature type="domain" description="PAC" evidence="3">
    <location>
        <begin position="110"/>
        <end position="162"/>
    </location>
</feature>
<dbReference type="InterPro" id="IPR036513">
    <property type="entry name" value="STAS_dom_sf"/>
</dbReference>
<gene>
    <name evidence="5" type="ordered locus">Rcas_0128</name>
</gene>
<dbReference type="CDD" id="cd00130">
    <property type="entry name" value="PAS"/>
    <property type="match status" value="2"/>
</dbReference>
<evidence type="ECO:0000313" key="6">
    <source>
        <dbReference type="Proteomes" id="UP000000263"/>
    </source>
</evidence>
<dbReference type="PANTHER" id="PTHR33745:SF3">
    <property type="entry name" value="RSBT CO-ANTAGONIST PROTEIN RSBRC"/>
    <property type="match status" value="1"/>
</dbReference>
<dbReference type="Gene3D" id="3.30.450.20">
    <property type="entry name" value="PAS domain"/>
    <property type="match status" value="2"/>
</dbReference>
<protein>
    <submittedName>
        <fullName evidence="5">Putative PAS/PAC sensor protein</fullName>
    </submittedName>
</protein>
<dbReference type="CDD" id="cd07041">
    <property type="entry name" value="STAS_RsbR_RsbS_like"/>
    <property type="match status" value="1"/>
</dbReference>
<evidence type="ECO:0000259" key="4">
    <source>
        <dbReference type="PROSITE" id="PS50801"/>
    </source>
</evidence>
<keyword evidence="1" id="KW-0597">Phosphoprotein</keyword>
<dbReference type="SUPFAM" id="SSF52091">
    <property type="entry name" value="SpoIIaa-like"/>
    <property type="match status" value="1"/>
</dbReference>
<dbReference type="OrthoDB" id="9779734at2"/>
<dbReference type="InterPro" id="IPR035965">
    <property type="entry name" value="PAS-like_dom_sf"/>
</dbReference>
<dbReference type="Proteomes" id="UP000000263">
    <property type="component" value="Chromosome"/>
</dbReference>
<dbReference type="PROSITE" id="PS50113">
    <property type="entry name" value="PAC"/>
    <property type="match status" value="2"/>
</dbReference>
<evidence type="ECO:0000259" key="3">
    <source>
        <dbReference type="PROSITE" id="PS50113"/>
    </source>
</evidence>
<dbReference type="HOGENOM" id="CLU_026775_5_0_0"/>
<dbReference type="SUPFAM" id="SSF55785">
    <property type="entry name" value="PYP-like sensor domain (PAS domain)"/>
    <property type="match status" value="2"/>
</dbReference>
<proteinExistence type="predicted"/>
<reference evidence="5 6" key="1">
    <citation type="submission" date="2007-08" db="EMBL/GenBank/DDBJ databases">
        <title>Complete sequence of Roseiflexus castenholzii DSM 13941.</title>
        <authorList>
            <consortium name="US DOE Joint Genome Institute"/>
            <person name="Copeland A."/>
            <person name="Lucas S."/>
            <person name="Lapidus A."/>
            <person name="Barry K."/>
            <person name="Glavina del Rio T."/>
            <person name="Dalin E."/>
            <person name="Tice H."/>
            <person name="Pitluck S."/>
            <person name="Thompson L.S."/>
            <person name="Brettin T."/>
            <person name="Bruce D."/>
            <person name="Detter J.C."/>
            <person name="Han C."/>
            <person name="Tapia R."/>
            <person name="Schmutz J."/>
            <person name="Larimer F."/>
            <person name="Land M."/>
            <person name="Hauser L."/>
            <person name="Kyrpides N."/>
            <person name="Mikhailova N."/>
            <person name="Bryant D.A."/>
            <person name="Hanada S."/>
            <person name="Tsukatani Y."/>
            <person name="Richardson P."/>
        </authorList>
    </citation>
    <scope>NUCLEOTIDE SEQUENCE [LARGE SCALE GENOMIC DNA]</scope>
    <source>
        <strain evidence="6">DSM 13941 / HLO8</strain>
    </source>
</reference>
<dbReference type="InterPro" id="IPR000700">
    <property type="entry name" value="PAS-assoc_C"/>
</dbReference>
<dbReference type="SMART" id="SM00091">
    <property type="entry name" value="PAS"/>
    <property type="match status" value="2"/>
</dbReference>
<dbReference type="InterPro" id="IPR013656">
    <property type="entry name" value="PAS_4"/>
</dbReference>
<sequence length="433" mass="47921">MSGDSTSSDTDFVHRIARLEADLEAAHRRIAELERVVERGYGMVDAIPAMVYFKDREHRYQYGNRAFTERIRVSAEEMAGKTDYDLFPPEVAAAYLADDERVMATGEPSLGIELPVSRPDGTIGWVSNSAVPYRDRSGAVVGMVGIAIDITRRKQIEEALRRNQEVQRALLDTIPAMVYLKDRQHRYLLGNRVFADAAGISVDEVEGKTDHDLFLPEEAEAYIADDEQVMATGEPHLGIEEKITEANGRVTWLMVYKAPFRDEQGRVTGMVGIAFDVTARKEMEEALRRSQAEQQALIEQQAQLLATIRQLSTPVLPVTQDALVLPLIGDIDTARSQQIVETLLNSVQRYRAKWAIIDITGVPLVDTAVANHLIQATQGVALLGARTILVGVSPELAQTIVGLGVDLKGLISQSDLRSAIAFVLKRSQQRSFV</sequence>
<dbReference type="InterPro" id="IPR002645">
    <property type="entry name" value="STAS_dom"/>
</dbReference>
<dbReference type="eggNOG" id="COG1366">
    <property type="taxonomic scope" value="Bacteria"/>
</dbReference>
<dbReference type="KEGG" id="rca:Rcas_0128"/>
<dbReference type="InterPro" id="IPR051932">
    <property type="entry name" value="Bact_StressResp_Reg"/>
</dbReference>
<evidence type="ECO:0000256" key="1">
    <source>
        <dbReference type="ARBA" id="ARBA00022553"/>
    </source>
</evidence>
<evidence type="ECO:0000259" key="2">
    <source>
        <dbReference type="PROSITE" id="PS50112"/>
    </source>
</evidence>
<feature type="domain" description="PAC" evidence="3">
    <location>
        <begin position="237"/>
        <end position="289"/>
    </location>
</feature>
<dbReference type="eggNOG" id="COG3829">
    <property type="taxonomic scope" value="Bacteria"/>
</dbReference>